<comment type="subcellular location">
    <subcellularLocation>
        <location evidence="1 10">Cell outer membrane</location>
        <topology evidence="1 10">Multi-pass membrane protein</topology>
    </subcellularLocation>
</comment>
<evidence type="ECO:0000256" key="10">
    <source>
        <dbReference type="PROSITE-ProRule" id="PRU01360"/>
    </source>
</evidence>
<dbReference type="SUPFAM" id="SSF49464">
    <property type="entry name" value="Carboxypeptidase regulatory domain-like"/>
    <property type="match status" value="1"/>
</dbReference>
<gene>
    <name evidence="14" type="ORF">EH230_01165</name>
</gene>
<dbReference type="Gene3D" id="2.60.40.1120">
    <property type="entry name" value="Carboxypeptidase-like, regulatory domain"/>
    <property type="match status" value="1"/>
</dbReference>
<evidence type="ECO:0000259" key="12">
    <source>
        <dbReference type="Pfam" id="PF00593"/>
    </source>
</evidence>
<evidence type="ECO:0000256" key="11">
    <source>
        <dbReference type="RuleBase" id="RU003357"/>
    </source>
</evidence>
<keyword evidence="5" id="KW-0732">Signal</keyword>
<dbReference type="SUPFAM" id="SSF56935">
    <property type="entry name" value="Porins"/>
    <property type="match status" value="1"/>
</dbReference>
<evidence type="ECO:0000256" key="2">
    <source>
        <dbReference type="ARBA" id="ARBA00022448"/>
    </source>
</evidence>
<feature type="domain" description="TonB-dependent receptor-like beta-barrel" evidence="12">
    <location>
        <begin position="274"/>
        <end position="702"/>
    </location>
</feature>
<dbReference type="Pfam" id="PF13715">
    <property type="entry name" value="CarbopepD_reg_2"/>
    <property type="match status" value="1"/>
</dbReference>
<sequence length="735" mass="82301">MTKIFTTLFLGLSAIVYSQNILKGKVTNVNKELIKGVSISIPELHKEVVTDESGSFKIDKLASGSFSIIFFHPNYDTYTSIVMLDKKENICDVVLLEEHTHHIEEVIVSTAFNKAQSQNVMKVEHSSLKALQQKGGATLMESIATIPGISNVSTGVSIGKPVIRGLSGNRVLVYSQGVRLENQQFGEEHGLGLSDSGVESIEVIKGPASLLYGSDALGGVLYFNPEKFAQSGTYVADFSQKYFTNTQGISTGFGLKSSAEHWKFSVRGAHNAHSDYLTGSDQRVTNSRFNETDAKMALGYYNTRFSSVLRYNVNNLDLGLPEELGEQSLSKRTNYPKQRVIGQIASWNNILFFKKSKLEAEVGYVSNNRKEFENSPIASLSMNLQTVNYNLKYYTPKIGHLETIIGIQGMYQTNKNSAEEILIPNAKTHDLGFLTTSMYSWSKNTIQAGLRFDIRSLETSLHGKEGEEAYFKPIDKKFNSINASLGYKTNLLDNLLMRINLASGFRAPNLAELTSNGIHEGSNRYEKGNENLRNEQNIQMDFNLEYGNSHLELFANGFYNHIKNYIYIAPTGNRIEDKDVYTYEQANAALYGGEMGVHLHPHPIDWLHITSSFEMVIGKKKDNEFLPLIPANKWVNAIKAQFNLNKTIKEGYIFANYETNFAQHNISTFEMTTPSYSLLNFGLGGNLSLFKLNFSANLVANNILNEKYIAHLSRLKNNNIQNMGRNIMLGINFKI</sequence>
<reference evidence="14" key="1">
    <citation type="submission" date="2018-12" db="EMBL/GenBank/DDBJ databases">
        <title>Draft genome sequence of Flaovobacterium columnare ARS1 isolated from channel catfish in Alabama.</title>
        <authorList>
            <person name="Cai W."/>
            <person name="Arias C."/>
        </authorList>
    </citation>
    <scope>NUCLEOTIDE SEQUENCE [LARGE SCALE GENOMIC DNA]</scope>
    <source>
        <strain evidence="14">ARS1</strain>
    </source>
</reference>
<dbReference type="Gene3D" id="2.40.170.20">
    <property type="entry name" value="TonB-dependent receptor, beta-barrel domain"/>
    <property type="match status" value="1"/>
</dbReference>
<evidence type="ECO:0000256" key="6">
    <source>
        <dbReference type="ARBA" id="ARBA00023077"/>
    </source>
</evidence>
<keyword evidence="7 10" id="KW-0472">Membrane</keyword>
<evidence type="ECO:0000313" key="14">
    <source>
        <dbReference type="EMBL" id="RVU92144.1"/>
    </source>
</evidence>
<dbReference type="AlphaFoldDB" id="A0A437UET6"/>
<evidence type="ECO:0000256" key="7">
    <source>
        <dbReference type="ARBA" id="ARBA00023136"/>
    </source>
</evidence>
<keyword evidence="8 14" id="KW-0675">Receptor</keyword>
<dbReference type="Gene3D" id="2.170.130.10">
    <property type="entry name" value="TonB-dependent receptor, plug domain"/>
    <property type="match status" value="1"/>
</dbReference>
<evidence type="ECO:0000256" key="8">
    <source>
        <dbReference type="ARBA" id="ARBA00023170"/>
    </source>
</evidence>
<keyword evidence="3 10" id="KW-1134">Transmembrane beta strand</keyword>
<dbReference type="InterPro" id="IPR036942">
    <property type="entry name" value="Beta-barrel_TonB_sf"/>
</dbReference>
<dbReference type="Pfam" id="PF00593">
    <property type="entry name" value="TonB_dep_Rec_b-barrel"/>
    <property type="match status" value="1"/>
</dbReference>
<evidence type="ECO:0000256" key="4">
    <source>
        <dbReference type="ARBA" id="ARBA00022692"/>
    </source>
</evidence>
<evidence type="ECO:0000256" key="9">
    <source>
        <dbReference type="ARBA" id="ARBA00023237"/>
    </source>
</evidence>
<evidence type="ECO:0000256" key="5">
    <source>
        <dbReference type="ARBA" id="ARBA00022729"/>
    </source>
</evidence>
<evidence type="ECO:0000256" key="3">
    <source>
        <dbReference type="ARBA" id="ARBA00022452"/>
    </source>
</evidence>
<keyword evidence="6 11" id="KW-0798">TonB box</keyword>
<keyword evidence="4 10" id="KW-0812">Transmembrane</keyword>
<dbReference type="InterPro" id="IPR000531">
    <property type="entry name" value="Beta-barrel_TonB"/>
</dbReference>
<organism evidence="14 15">
    <name type="scientific">Flavobacterium columnare</name>
    <dbReference type="NCBI Taxonomy" id="996"/>
    <lineage>
        <taxon>Bacteria</taxon>
        <taxon>Pseudomonadati</taxon>
        <taxon>Bacteroidota</taxon>
        <taxon>Flavobacteriia</taxon>
        <taxon>Flavobacteriales</taxon>
        <taxon>Flavobacteriaceae</taxon>
        <taxon>Flavobacterium</taxon>
    </lineage>
</organism>
<dbReference type="Pfam" id="PF07715">
    <property type="entry name" value="Plug"/>
    <property type="match status" value="1"/>
</dbReference>
<dbReference type="GO" id="GO:0044718">
    <property type="term" value="P:siderophore transmembrane transport"/>
    <property type="evidence" value="ECO:0007669"/>
    <property type="project" value="TreeGrafter"/>
</dbReference>
<evidence type="ECO:0000313" key="15">
    <source>
        <dbReference type="Proteomes" id="UP000288951"/>
    </source>
</evidence>
<dbReference type="InterPro" id="IPR039426">
    <property type="entry name" value="TonB-dep_rcpt-like"/>
</dbReference>
<dbReference type="InterPro" id="IPR008969">
    <property type="entry name" value="CarboxyPept-like_regulatory"/>
</dbReference>
<dbReference type="PROSITE" id="PS52016">
    <property type="entry name" value="TONB_DEPENDENT_REC_3"/>
    <property type="match status" value="1"/>
</dbReference>
<comment type="caution">
    <text evidence="14">The sequence shown here is derived from an EMBL/GenBank/DDBJ whole genome shotgun (WGS) entry which is preliminary data.</text>
</comment>
<dbReference type="GO" id="GO:0015344">
    <property type="term" value="F:siderophore uptake transmembrane transporter activity"/>
    <property type="evidence" value="ECO:0007669"/>
    <property type="project" value="TreeGrafter"/>
</dbReference>
<dbReference type="InterPro" id="IPR037066">
    <property type="entry name" value="Plug_dom_sf"/>
</dbReference>
<dbReference type="PANTHER" id="PTHR30069">
    <property type="entry name" value="TONB-DEPENDENT OUTER MEMBRANE RECEPTOR"/>
    <property type="match status" value="1"/>
</dbReference>
<dbReference type="Proteomes" id="UP000288951">
    <property type="component" value="Unassembled WGS sequence"/>
</dbReference>
<evidence type="ECO:0000259" key="13">
    <source>
        <dbReference type="Pfam" id="PF07715"/>
    </source>
</evidence>
<feature type="domain" description="TonB-dependent receptor plug" evidence="13">
    <location>
        <begin position="126"/>
        <end position="220"/>
    </location>
</feature>
<dbReference type="GO" id="GO:0009279">
    <property type="term" value="C:cell outer membrane"/>
    <property type="evidence" value="ECO:0007669"/>
    <property type="project" value="UniProtKB-SubCell"/>
</dbReference>
<dbReference type="RefSeq" id="WP_127822826.1">
    <property type="nucleotide sequence ID" value="NZ_RQSM01000001.1"/>
</dbReference>
<evidence type="ECO:0000256" key="1">
    <source>
        <dbReference type="ARBA" id="ARBA00004571"/>
    </source>
</evidence>
<dbReference type="InterPro" id="IPR012910">
    <property type="entry name" value="Plug_dom"/>
</dbReference>
<comment type="similarity">
    <text evidence="10 11">Belongs to the TonB-dependent receptor family.</text>
</comment>
<proteinExistence type="inferred from homology"/>
<protein>
    <submittedName>
        <fullName evidence="14">TonB-dependent receptor</fullName>
    </submittedName>
</protein>
<accession>A0A437UET6</accession>
<dbReference type="EMBL" id="RQSM01000001">
    <property type="protein sequence ID" value="RVU92144.1"/>
    <property type="molecule type" value="Genomic_DNA"/>
</dbReference>
<dbReference type="OrthoDB" id="9795928at2"/>
<keyword evidence="2 10" id="KW-0813">Transport</keyword>
<keyword evidence="9 10" id="KW-0998">Cell outer membrane</keyword>
<keyword evidence="15" id="KW-1185">Reference proteome</keyword>
<dbReference type="PANTHER" id="PTHR30069:SF29">
    <property type="entry name" value="HEMOGLOBIN AND HEMOGLOBIN-HAPTOGLOBIN-BINDING PROTEIN 1-RELATED"/>
    <property type="match status" value="1"/>
</dbReference>
<name>A0A437UET6_9FLAO</name>